<feature type="transmembrane region" description="Helical" evidence="1">
    <location>
        <begin position="133"/>
        <end position="156"/>
    </location>
</feature>
<feature type="transmembrane region" description="Helical" evidence="1">
    <location>
        <begin position="6"/>
        <end position="31"/>
    </location>
</feature>
<proteinExistence type="predicted"/>
<keyword evidence="1" id="KW-0472">Membrane</keyword>
<accession>A0A1F7UL34</accession>
<organism evidence="2 3">
    <name type="scientific">Candidatus Uhrbacteria bacterium RIFCSPHIGHO2_12_FULL_54_23</name>
    <dbReference type="NCBI Taxonomy" id="1802397"/>
    <lineage>
        <taxon>Bacteria</taxon>
        <taxon>Candidatus Uhriibacteriota</taxon>
    </lineage>
</organism>
<feature type="transmembrane region" description="Helical" evidence="1">
    <location>
        <begin position="80"/>
        <end position="101"/>
    </location>
</feature>
<feature type="transmembrane region" description="Helical" evidence="1">
    <location>
        <begin position="43"/>
        <end position="60"/>
    </location>
</feature>
<feature type="transmembrane region" description="Helical" evidence="1">
    <location>
        <begin position="108"/>
        <end position="127"/>
    </location>
</feature>
<protein>
    <submittedName>
        <fullName evidence="2">Uncharacterized protein</fullName>
    </submittedName>
</protein>
<sequence length="161" mass="17387">MDMKEIITLTLLWVCVPGVYAAMFVFALLIIARTVSGEQRTSAKAGIWAGIIALVAYMIAKVDIFREPLFTQTILPPMDYAAAGIGFAAGFLIIGIVRFLVPTRLVGAVVLLLVAASTIGLYSYVFIESMRPALLYITLGFGFGAFAHIIVIPASLRGLWT</sequence>
<reference evidence="2 3" key="1">
    <citation type="journal article" date="2016" name="Nat. Commun.">
        <title>Thousands of microbial genomes shed light on interconnected biogeochemical processes in an aquifer system.</title>
        <authorList>
            <person name="Anantharaman K."/>
            <person name="Brown C.T."/>
            <person name="Hug L.A."/>
            <person name="Sharon I."/>
            <person name="Castelle C.J."/>
            <person name="Probst A.J."/>
            <person name="Thomas B.C."/>
            <person name="Singh A."/>
            <person name="Wilkins M.J."/>
            <person name="Karaoz U."/>
            <person name="Brodie E.L."/>
            <person name="Williams K.H."/>
            <person name="Hubbard S.S."/>
            <person name="Banfield J.F."/>
        </authorList>
    </citation>
    <scope>NUCLEOTIDE SEQUENCE [LARGE SCALE GENOMIC DNA]</scope>
</reference>
<comment type="caution">
    <text evidence="2">The sequence shown here is derived from an EMBL/GenBank/DDBJ whole genome shotgun (WGS) entry which is preliminary data.</text>
</comment>
<dbReference type="AlphaFoldDB" id="A0A1F7UL34"/>
<evidence type="ECO:0000313" key="2">
    <source>
        <dbReference type="EMBL" id="OGL78996.1"/>
    </source>
</evidence>
<dbReference type="STRING" id="1802397.A3J43_03820"/>
<evidence type="ECO:0000313" key="3">
    <source>
        <dbReference type="Proteomes" id="UP000176604"/>
    </source>
</evidence>
<gene>
    <name evidence="2" type="ORF">A3J43_03820</name>
</gene>
<name>A0A1F7UL34_9BACT</name>
<evidence type="ECO:0000256" key="1">
    <source>
        <dbReference type="SAM" id="Phobius"/>
    </source>
</evidence>
<dbReference type="Proteomes" id="UP000176604">
    <property type="component" value="Unassembled WGS sequence"/>
</dbReference>
<keyword evidence="1" id="KW-1133">Transmembrane helix</keyword>
<keyword evidence="1" id="KW-0812">Transmembrane</keyword>
<dbReference type="EMBL" id="MGEF01000020">
    <property type="protein sequence ID" value="OGL78996.1"/>
    <property type="molecule type" value="Genomic_DNA"/>
</dbReference>